<evidence type="ECO:0000313" key="2">
    <source>
        <dbReference type="EMBL" id="RAW21938.1"/>
    </source>
</evidence>
<dbReference type="EMBL" id="MJFZ01001495">
    <property type="protein sequence ID" value="RAW21938.1"/>
    <property type="molecule type" value="Genomic_DNA"/>
</dbReference>
<accession>A0A329RFA4</accession>
<dbReference type="OrthoDB" id="122830at2759"/>
<sequence length="328" mass="36961">MEDSDGNPTISGLADGVDAKAEGFVTVMLAVMIDEQLVFVLVEDVLYVPSAGYDLLSPGLALDQGFIMTWESDARMFGMTKDDTEVIRTQYESRLWTFNAHNIGSAVSNKKKVFANFAVTDGVEDIDVWHQRLVHTCPEYIRLMVDRASRKTFRKKLDRPIEKVKDIVFTDLLIPGSSNGSSCTAVLVVMDGYSRYVKTYMFKSKTEDEVKKYMQEYIIWAERQHDRRVDTVVTREWSADENSENEVLFLVKQQSEFEHEGELDNEYAESVVHVTELTTVMNAADYNSRDADSDFLFDPGDEREGAGGSDGGGVLVPVVREQADELIP</sequence>
<dbReference type="AlphaFoldDB" id="A0A329RFA4"/>
<name>A0A329RFA4_9STRA</name>
<proteinExistence type="predicted"/>
<dbReference type="Proteomes" id="UP000251314">
    <property type="component" value="Unassembled WGS sequence"/>
</dbReference>
<organism evidence="2 3">
    <name type="scientific">Phytophthora cactorum</name>
    <dbReference type="NCBI Taxonomy" id="29920"/>
    <lineage>
        <taxon>Eukaryota</taxon>
        <taxon>Sar</taxon>
        <taxon>Stramenopiles</taxon>
        <taxon>Oomycota</taxon>
        <taxon>Peronosporomycetes</taxon>
        <taxon>Peronosporales</taxon>
        <taxon>Peronosporaceae</taxon>
        <taxon>Phytophthora</taxon>
    </lineage>
</organism>
<dbReference type="VEuPathDB" id="FungiDB:PC110_g21621"/>
<gene>
    <name evidence="2" type="ORF">PC110_g21621</name>
</gene>
<evidence type="ECO:0000256" key="1">
    <source>
        <dbReference type="SAM" id="MobiDB-lite"/>
    </source>
</evidence>
<comment type="caution">
    <text evidence="2">The sequence shown here is derived from an EMBL/GenBank/DDBJ whole genome shotgun (WGS) entry which is preliminary data.</text>
</comment>
<keyword evidence="3" id="KW-1185">Reference proteome</keyword>
<evidence type="ECO:0000313" key="3">
    <source>
        <dbReference type="Proteomes" id="UP000251314"/>
    </source>
</evidence>
<reference evidence="2 3" key="1">
    <citation type="submission" date="2018-01" db="EMBL/GenBank/DDBJ databases">
        <title>Draft genome of the strawberry crown rot pathogen Phytophthora cactorum.</title>
        <authorList>
            <person name="Armitage A.D."/>
            <person name="Lysoe E."/>
            <person name="Nellist C.F."/>
            <person name="Harrison R.J."/>
            <person name="Brurberg M.B."/>
        </authorList>
    </citation>
    <scope>NUCLEOTIDE SEQUENCE [LARGE SCALE GENOMIC DNA]</scope>
    <source>
        <strain evidence="2 3">10300</strain>
    </source>
</reference>
<protein>
    <recommendedName>
        <fullName evidence="4">Integrase catalytic domain-containing protein</fullName>
    </recommendedName>
</protein>
<evidence type="ECO:0008006" key="4">
    <source>
        <dbReference type="Google" id="ProtNLM"/>
    </source>
</evidence>
<feature type="region of interest" description="Disordered" evidence="1">
    <location>
        <begin position="293"/>
        <end position="328"/>
    </location>
</feature>